<comment type="caution">
    <text evidence="4">The sequence shown here is derived from an EMBL/GenBank/DDBJ whole genome shotgun (WGS) entry which is preliminary data.</text>
</comment>
<sequence>MMKKIISRSAFLTASSVAALLIAPMSVHAAECFDKNTNDPKAGNATAVVGPAVDVRSESASDFSRPENGDDLFSGDHVRTGSDSHLQLKLCDWSTYTFSPDSESTISEFYDGSGAGRRRAVNFLRGGFRFASGRDTEPGSTEVEIQDTGVTMGVRGTNVILVELDGAIYALLEGPVRDNSGLSPRGLVDFWTGDNQAAISASLKRPGFAVRIDENGVSAPFRADVELLRRIYQAFVPAVPEGDGFATEYAGNPVDQSGQGAQEGEPTSNTSQDLANIEDDGTDQYPTETPGESEGPTDPPPVVIEVGDILPLDALEDFAAAQTGIDGHVFAIASAELFVDSGAGSVLEDEGVALIQLTIDWASRTIAPEAIASFIRLDFSVTDPTSLTRDDDTFVPQEIENAFLDAMLASGNIPFEIGENDVAVYPGQFFTFTIRQGANDTATVDVAIDGSATDQQSVVYNAVATIGDLEIMPGTGDLAYFDFPLSSVQTIAELDALGGQRGSSAILRGSVANLMSTVGVPTIVDGIMAGQIELDFGNRTVGGGASYIAMTTPAGGSGISTNYIALDQAVSYDTGLFNLAFFALGGFSSDPDVLQGQVLIGAGDGLVADLAAILSDGNGNHFYRELELYEDFGIFGDNAVSTIAGLDAQSGTIETFFNVAPGSSFRYEASQFNNSAGSAFVTTVGGVDYFGSAEASIDINFANRTIGGGGSYVYVDIQDSFANYSLTISEGVNTISFDDATDSVGVFGLDTDDFTGSDINSMLLLLHDGQSVGAGENADIYIDFSDGAGGSGEGAMENVPIQPGETPAG</sequence>
<evidence type="ECO:0000313" key="5">
    <source>
        <dbReference type="Proteomes" id="UP001560685"/>
    </source>
</evidence>
<feature type="compositionally biased region" description="Polar residues" evidence="1">
    <location>
        <begin position="254"/>
        <end position="274"/>
    </location>
</feature>
<feature type="domain" description="FecR protein" evidence="3">
    <location>
        <begin position="76"/>
        <end position="176"/>
    </location>
</feature>
<dbReference type="EMBL" id="JBEHZE010000001">
    <property type="protein sequence ID" value="MEX6634263.1"/>
    <property type="molecule type" value="Genomic_DNA"/>
</dbReference>
<evidence type="ECO:0000256" key="1">
    <source>
        <dbReference type="SAM" id="MobiDB-lite"/>
    </source>
</evidence>
<accession>A0ABV3Z6S6</accession>
<feature type="chain" id="PRO_5046357805" evidence="2">
    <location>
        <begin position="30"/>
        <end position="809"/>
    </location>
</feature>
<keyword evidence="5" id="KW-1185">Reference proteome</keyword>
<gene>
    <name evidence="4" type="ORF">ABFZ84_11975</name>
</gene>
<protein>
    <submittedName>
        <fullName evidence="4">FecR domain-containing protein</fullName>
    </submittedName>
</protein>
<dbReference type="RefSeq" id="WP_369314251.1">
    <property type="nucleotide sequence ID" value="NZ_JBEHZE010000001.1"/>
</dbReference>
<dbReference type="InterPro" id="IPR006860">
    <property type="entry name" value="FecR"/>
</dbReference>
<evidence type="ECO:0000256" key="2">
    <source>
        <dbReference type="SAM" id="SignalP"/>
    </source>
</evidence>
<organism evidence="4 5">
    <name type="scientific">Hyphococcus lacteus</name>
    <dbReference type="NCBI Taxonomy" id="3143536"/>
    <lineage>
        <taxon>Bacteria</taxon>
        <taxon>Pseudomonadati</taxon>
        <taxon>Pseudomonadota</taxon>
        <taxon>Alphaproteobacteria</taxon>
        <taxon>Parvularculales</taxon>
        <taxon>Parvularculaceae</taxon>
        <taxon>Hyphococcus</taxon>
    </lineage>
</organism>
<reference evidence="4 5" key="1">
    <citation type="submission" date="2024-05" db="EMBL/GenBank/DDBJ databases">
        <title>Three bacterial strains, DH-69, EH-24, and ECK-19 isolated from coastal sediments.</title>
        <authorList>
            <person name="Ye Y.-Q."/>
            <person name="Du Z.-J."/>
        </authorList>
    </citation>
    <scope>NUCLEOTIDE SEQUENCE [LARGE SCALE GENOMIC DNA]</scope>
    <source>
        <strain evidence="4 5">ECK-19</strain>
    </source>
</reference>
<evidence type="ECO:0000259" key="3">
    <source>
        <dbReference type="Pfam" id="PF04773"/>
    </source>
</evidence>
<feature type="signal peptide" evidence="2">
    <location>
        <begin position="1"/>
        <end position="29"/>
    </location>
</feature>
<proteinExistence type="predicted"/>
<feature type="region of interest" description="Disordered" evidence="1">
    <location>
        <begin position="246"/>
        <end position="303"/>
    </location>
</feature>
<name>A0ABV3Z6S6_9PROT</name>
<keyword evidence="2" id="KW-0732">Signal</keyword>
<evidence type="ECO:0000313" key="4">
    <source>
        <dbReference type="EMBL" id="MEX6634263.1"/>
    </source>
</evidence>
<dbReference type="Proteomes" id="UP001560685">
    <property type="component" value="Unassembled WGS sequence"/>
</dbReference>
<dbReference type="Pfam" id="PF04773">
    <property type="entry name" value="FecR"/>
    <property type="match status" value="1"/>
</dbReference>